<keyword evidence="2" id="KW-1185">Reference proteome</keyword>
<protein>
    <submittedName>
        <fullName evidence="1">Uncharacterized protein</fullName>
    </submittedName>
</protein>
<accession>A0A2N8KQM6</accession>
<evidence type="ECO:0000313" key="2">
    <source>
        <dbReference type="Proteomes" id="UP000235994"/>
    </source>
</evidence>
<dbReference type="RefSeq" id="WP_102771658.1">
    <property type="nucleotide sequence ID" value="NZ_POQS01000001.1"/>
</dbReference>
<dbReference type="EMBL" id="POQS01000001">
    <property type="protein sequence ID" value="PND35730.1"/>
    <property type="molecule type" value="Genomic_DNA"/>
</dbReference>
<dbReference type="AlphaFoldDB" id="A0A2N8KQM6"/>
<evidence type="ECO:0000313" key="1">
    <source>
        <dbReference type="EMBL" id="PND35730.1"/>
    </source>
</evidence>
<dbReference type="Proteomes" id="UP000235994">
    <property type="component" value="Unassembled WGS sequence"/>
</dbReference>
<organism evidence="1 2">
    <name type="scientific">Achromobacter pulmonis</name>
    <dbReference type="NCBI Taxonomy" id="1389932"/>
    <lineage>
        <taxon>Bacteria</taxon>
        <taxon>Pseudomonadati</taxon>
        <taxon>Pseudomonadota</taxon>
        <taxon>Betaproteobacteria</taxon>
        <taxon>Burkholderiales</taxon>
        <taxon>Alcaligenaceae</taxon>
        <taxon>Achromobacter</taxon>
    </lineage>
</organism>
<name>A0A2N8KQM6_9BURK</name>
<sequence length="77" mass="8558">METGNPPAYRSTLVVQPGRGGKYEWEIVTRSARTGDVVRVERGEDLAYDNWDAAIEAGNKAALDYRPDDPPVLRLPD</sequence>
<proteinExistence type="predicted"/>
<reference evidence="1 2" key="1">
    <citation type="submission" date="2018-01" db="EMBL/GenBank/DDBJ databases">
        <title>The draft genome of an aniline degradation strain ANB-1.</title>
        <authorList>
            <person name="Zhang L."/>
            <person name="Jiang J."/>
        </authorList>
    </citation>
    <scope>NUCLEOTIDE SEQUENCE [LARGE SCALE GENOMIC DNA]</scope>
    <source>
        <strain evidence="1 2">ANB-1</strain>
    </source>
</reference>
<comment type="caution">
    <text evidence="1">The sequence shown here is derived from an EMBL/GenBank/DDBJ whole genome shotgun (WGS) entry which is preliminary data.</text>
</comment>
<gene>
    <name evidence="1" type="ORF">C1I89_05055</name>
</gene>